<accession>A0A382T7D1</accession>
<feature type="region of interest" description="Disordered" evidence="1">
    <location>
        <begin position="1"/>
        <end position="27"/>
    </location>
</feature>
<reference evidence="2" key="1">
    <citation type="submission" date="2018-05" db="EMBL/GenBank/DDBJ databases">
        <authorList>
            <person name="Lanie J.A."/>
            <person name="Ng W.-L."/>
            <person name="Kazmierczak K.M."/>
            <person name="Andrzejewski T.M."/>
            <person name="Davidsen T.M."/>
            <person name="Wayne K.J."/>
            <person name="Tettelin H."/>
            <person name="Glass J.I."/>
            <person name="Rusch D."/>
            <person name="Podicherti R."/>
            <person name="Tsui H.-C.T."/>
            <person name="Winkler M.E."/>
        </authorList>
    </citation>
    <scope>NUCLEOTIDE SEQUENCE</scope>
</reference>
<dbReference type="AlphaFoldDB" id="A0A382T7D1"/>
<evidence type="ECO:0000256" key="1">
    <source>
        <dbReference type="SAM" id="MobiDB-lite"/>
    </source>
</evidence>
<evidence type="ECO:0000313" key="2">
    <source>
        <dbReference type="EMBL" id="SVD18059.1"/>
    </source>
</evidence>
<dbReference type="EMBL" id="UINC01134483">
    <property type="protein sequence ID" value="SVD18059.1"/>
    <property type="molecule type" value="Genomic_DNA"/>
</dbReference>
<name>A0A382T7D1_9ZZZZ</name>
<sequence>MLDAANAIENPGTINARDTGIDSKNHKSSFCTPIHDSGFINHW</sequence>
<gene>
    <name evidence="2" type="ORF">METZ01_LOCUS370913</name>
</gene>
<protein>
    <submittedName>
        <fullName evidence="2">Uncharacterized protein</fullName>
    </submittedName>
</protein>
<proteinExistence type="predicted"/>
<organism evidence="2">
    <name type="scientific">marine metagenome</name>
    <dbReference type="NCBI Taxonomy" id="408172"/>
    <lineage>
        <taxon>unclassified sequences</taxon>
        <taxon>metagenomes</taxon>
        <taxon>ecological metagenomes</taxon>
    </lineage>
</organism>